<dbReference type="AlphaFoldDB" id="A0A9Q8PLZ4"/>
<feature type="compositionally biased region" description="Low complexity" evidence="1">
    <location>
        <begin position="1"/>
        <end position="17"/>
    </location>
</feature>
<feature type="region of interest" description="Disordered" evidence="1">
    <location>
        <begin position="160"/>
        <end position="179"/>
    </location>
</feature>
<gene>
    <name evidence="2" type="ORF">CLAFUR5_14159</name>
</gene>
<dbReference type="GeneID" id="71994037"/>
<reference evidence="2" key="2">
    <citation type="journal article" date="2022" name="Microb. Genom.">
        <title>A chromosome-scale genome assembly of the tomato pathogen Cladosporium fulvum reveals a compartmentalized genome architecture and the presence of a dispensable chromosome.</title>
        <authorList>
            <person name="Zaccaron A.Z."/>
            <person name="Chen L.H."/>
            <person name="Samaras A."/>
            <person name="Stergiopoulos I."/>
        </authorList>
    </citation>
    <scope>NUCLEOTIDE SEQUENCE</scope>
    <source>
        <strain evidence="2">Race5_Kim</strain>
    </source>
</reference>
<dbReference type="RefSeq" id="XP_047769249.1">
    <property type="nucleotide sequence ID" value="XM_047913307.1"/>
</dbReference>
<reference evidence="2" key="1">
    <citation type="submission" date="2021-12" db="EMBL/GenBank/DDBJ databases">
        <authorList>
            <person name="Zaccaron A."/>
            <person name="Stergiopoulos I."/>
        </authorList>
    </citation>
    <scope>NUCLEOTIDE SEQUENCE</scope>
    <source>
        <strain evidence="2">Race5_Kim</strain>
    </source>
</reference>
<evidence type="ECO:0000313" key="3">
    <source>
        <dbReference type="Proteomes" id="UP000756132"/>
    </source>
</evidence>
<keyword evidence="3" id="KW-1185">Reference proteome</keyword>
<accession>A0A9Q8PLZ4</accession>
<proteinExistence type="predicted"/>
<protein>
    <submittedName>
        <fullName evidence="2">Uncharacterized protein</fullName>
    </submittedName>
</protein>
<evidence type="ECO:0000256" key="1">
    <source>
        <dbReference type="SAM" id="MobiDB-lite"/>
    </source>
</evidence>
<feature type="region of interest" description="Disordered" evidence="1">
    <location>
        <begin position="1"/>
        <end position="95"/>
    </location>
</feature>
<name>A0A9Q8PLZ4_PASFU</name>
<feature type="compositionally biased region" description="Basic and acidic residues" evidence="1">
    <location>
        <begin position="78"/>
        <end position="95"/>
    </location>
</feature>
<dbReference type="KEGG" id="ffu:CLAFUR5_14159"/>
<organism evidence="2 3">
    <name type="scientific">Passalora fulva</name>
    <name type="common">Tomato leaf mold</name>
    <name type="synonym">Cladosporium fulvum</name>
    <dbReference type="NCBI Taxonomy" id="5499"/>
    <lineage>
        <taxon>Eukaryota</taxon>
        <taxon>Fungi</taxon>
        <taxon>Dikarya</taxon>
        <taxon>Ascomycota</taxon>
        <taxon>Pezizomycotina</taxon>
        <taxon>Dothideomycetes</taxon>
        <taxon>Dothideomycetidae</taxon>
        <taxon>Mycosphaerellales</taxon>
        <taxon>Mycosphaerellaceae</taxon>
        <taxon>Fulvia</taxon>
    </lineage>
</organism>
<sequence length="209" mass="24301">MGLFSGFFSSSSRGSSRQWYGNEPYQSSSRSGHDAYHASASRSGRQYPDYSRAYQPQASNAYHSRRDPYGESSSRRRREVEREPYYNFTRDDRRYSFGHRQGHSEQIRFGQAQGHHLSGRHQYQPAPENLVHYSRDPYRSRHSKPYNPDRNRFADFDQTTRAGQREHERYQAFGGRNGGYGYDGRSGGGYSSGSAAHHLEMNGRYPRFR</sequence>
<dbReference type="EMBL" id="CP090175">
    <property type="protein sequence ID" value="UJO24883.1"/>
    <property type="molecule type" value="Genomic_DNA"/>
</dbReference>
<dbReference type="Proteomes" id="UP000756132">
    <property type="component" value="Chromosome 13"/>
</dbReference>
<evidence type="ECO:0000313" key="2">
    <source>
        <dbReference type="EMBL" id="UJO24883.1"/>
    </source>
</evidence>